<name>A0ABT4THH3_9ACTN</name>
<organism evidence="1 2">
    <name type="scientific">Nocardiopsis suaedae</name>
    <dbReference type="NCBI Taxonomy" id="3018444"/>
    <lineage>
        <taxon>Bacteria</taxon>
        <taxon>Bacillati</taxon>
        <taxon>Actinomycetota</taxon>
        <taxon>Actinomycetes</taxon>
        <taxon>Streptosporangiales</taxon>
        <taxon>Nocardiopsidaceae</taxon>
        <taxon>Nocardiopsis</taxon>
    </lineage>
</organism>
<evidence type="ECO:0000313" key="2">
    <source>
        <dbReference type="Proteomes" id="UP001165685"/>
    </source>
</evidence>
<evidence type="ECO:0000313" key="1">
    <source>
        <dbReference type="EMBL" id="MDA2804046.1"/>
    </source>
</evidence>
<keyword evidence="2" id="KW-1185">Reference proteome</keyword>
<reference evidence="1" key="1">
    <citation type="submission" date="2023-01" db="EMBL/GenBank/DDBJ databases">
        <title>Draft genome sequence of Nocardiopsis sp. LSu2-4 isolated from halophytes.</title>
        <authorList>
            <person name="Duangmal K."/>
            <person name="Chantavorakit T."/>
        </authorList>
    </citation>
    <scope>NUCLEOTIDE SEQUENCE</scope>
    <source>
        <strain evidence="1">LSu2-4</strain>
    </source>
</reference>
<comment type="caution">
    <text evidence="1">The sequence shown here is derived from an EMBL/GenBank/DDBJ whole genome shotgun (WGS) entry which is preliminary data.</text>
</comment>
<sequence>MDLRFLEHLYTASGPVASAYLDTTRAEENAADHIRLRLRSVLDGLQDQGADPLTLEVLEAAAGGGEGIPGPQGEALFAAGGRLLGAFTLSQPPPADRGAWLPVADTVDLVADTDGAVAYAVVAADRAGADVYAYPAGGGLVDERHYTGATLHITKVPSGGWSQRRYQEHTEQVWRLNAENSAREVEEAVEAVGAAAVFIGGDKRAVDLITEHVSERTRGLMVELEGGGRADPDDLRRLRTRVDEGLRRTADVLRAQILVDLPDQAAQGLAVAGADATARALSRGQVGRLVLDPGRAADRDLWALREDRTQVAPDPDGLAGRGDPFAAPAGALALRAAQAQDAAVTVLPRGTDVQDGVAAFLRFETTPATGSEAAAGTV</sequence>
<proteinExistence type="predicted"/>
<dbReference type="SUPFAM" id="SSF53137">
    <property type="entry name" value="Translational machinery components"/>
    <property type="match status" value="1"/>
</dbReference>
<dbReference type="InterPro" id="IPR040701">
    <property type="entry name" value="Bact_RF_family2"/>
</dbReference>
<dbReference type="Pfam" id="PF18844">
    <property type="entry name" value="baeRF_family2"/>
    <property type="match status" value="1"/>
</dbReference>
<dbReference type="Proteomes" id="UP001165685">
    <property type="component" value="Unassembled WGS sequence"/>
</dbReference>
<dbReference type="InterPro" id="IPR042226">
    <property type="entry name" value="eFR1_2_sf"/>
</dbReference>
<dbReference type="GO" id="GO:0016787">
    <property type="term" value="F:hydrolase activity"/>
    <property type="evidence" value="ECO:0007669"/>
    <property type="project" value="UniProtKB-KW"/>
</dbReference>
<accession>A0ABT4THH3</accession>
<protein>
    <submittedName>
        <fullName evidence="1">Vms1/Ankzf1 family peptidyl-tRNA hydrolase</fullName>
    </submittedName>
</protein>
<keyword evidence="1" id="KW-0378">Hydrolase</keyword>
<dbReference type="RefSeq" id="WP_270676533.1">
    <property type="nucleotide sequence ID" value="NZ_JAQFWP010000007.1"/>
</dbReference>
<dbReference type="EMBL" id="JAQFWP010000007">
    <property type="protein sequence ID" value="MDA2804046.1"/>
    <property type="molecule type" value="Genomic_DNA"/>
</dbReference>
<gene>
    <name evidence="1" type="ORF">O4U47_05945</name>
</gene>
<dbReference type="Gene3D" id="3.30.420.60">
    <property type="entry name" value="eRF1 domain 2"/>
    <property type="match status" value="1"/>
</dbReference>